<evidence type="ECO:0000313" key="7">
    <source>
        <dbReference type="Proteomes" id="UP000642284"/>
    </source>
</evidence>
<dbReference type="InterPro" id="IPR001034">
    <property type="entry name" value="DeoR_HTH"/>
</dbReference>
<evidence type="ECO:0000256" key="4">
    <source>
        <dbReference type="SAM" id="MobiDB-lite"/>
    </source>
</evidence>
<dbReference type="Gene3D" id="3.40.50.2300">
    <property type="match status" value="2"/>
</dbReference>
<feature type="region of interest" description="Disordered" evidence="4">
    <location>
        <begin position="242"/>
        <end position="262"/>
    </location>
</feature>
<dbReference type="PANTHER" id="PTHR30146:SF155">
    <property type="entry name" value="ALANINE RACEMASE"/>
    <property type="match status" value="1"/>
</dbReference>
<dbReference type="RefSeq" id="WP_187818018.1">
    <property type="nucleotide sequence ID" value="NZ_JACTVJ010000020.1"/>
</dbReference>
<dbReference type="SMART" id="SM00420">
    <property type="entry name" value="HTH_DEOR"/>
    <property type="match status" value="1"/>
</dbReference>
<dbReference type="SUPFAM" id="SSF53822">
    <property type="entry name" value="Periplasmic binding protein-like I"/>
    <property type="match status" value="1"/>
</dbReference>
<reference evidence="6 7" key="1">
    <citation type="submission" date="2020-08" db="EMBL/GenBank/DDBJ databases">
        <title>Genemic of Streptomyces polyaspartic.</title>
        <authorList>
            <person name="Liu W."/>
        </authorList>
    </citation>
    <scope>NUCLEOTIDE SEQUENCE [LARGE SCALE GENOMIC DNA]</scope>
    <source>
        <strain evidence="6 7">TRM66268-LWL</strain>
    </source>
</reference>
<dbReference type="EMBL" id="JACTVJ010000020">
    <property type="protein sequence ID" value="MBC9717568.1"/>
    <property type="molecule type" value="Genomic_DNA"/>
</dbReference>
<evidence type="ECO:0000256" key="2">
    <source>
        <dbReference type="ARBA" id="ARBA00023125"/>
    </source>
</evidence>
<proteinExistence type="predicted"/>
<protein>
    <submittedName>
        <fullName evidence="6">Substrate-binding domain-containing protein</fullName>
    </submittedName>
</protein>
<keyword evidence="3" id="KW-0804">Transcription</keyword>
<keyword evidence="2" id="KW-0238">DNA-binding</keyword>
<dbReference type="Pfam" id="PF08220">
    <property type="entry name" value="HTH_DeoR"/>
    <property type="match status" value="1"/>
</dbReference>
<dbReference type="SUPFAM" id="SSF46785">
    <property type="entry name" value="Winged helix' DNA-binding domain"/>
    <property type="match status" value="1"/>
</dbReference>
<dbReference type="InterPro" id="IPR036390">
    <property type="entry name" value="WH_DNA-bd_sf"/>
</dbReference>
<sequence length="366" mass="38265">MRESVASRRKRMLAAVLARGEVGLRELAAELGVSTVTTRRDAEALARAGALRRSHGVVRALGTPAVHATGAEDDVPRTAPGGSVALVVPELHSYLNEAMHGARHVLEAAGLQVVVYTTPRAAVGTEQPLVECALAEGTRGLIIAPRWHSASAEDADGSWLNETGVPTVLLERRPGPDSPLYALDSVCSDHRYGMQLAIDHLLALGHRRLLLAVRNDSPTARAVRAAYKSLASTRTDIAYAGQMLSSPDAGPGPGASGGTHDLPSLLVERDATAVIAHSDADAVVLVQQLIRAGIRVPEDCSVIAYDDVVASLAQPPLTAVAPPKAEVGRAAAELLLRRLTAPAAGPARRVELLPGLIMRGSTARLG</sequence>
<dbReference type="PANTHER" id="PTHR30146">
    <property type="entry name" value="LACI-RELATED TRANSCRIPTIONAL REPRESSOR"/>
    <property type="match status" value="1"/>
</dbReference>
<dbReference type="PROSITE" id="PS51000">
    <property type="entry name" value="HTH_DEOR_2"/>
    <property type="match status" value="1"/>
</dbReference>
<evidence type="ECO:0000313" key="6">
    <source>
        <dbReference type="EMBL" id="MBC9717568.1"/>
    </source>
</evidence>
<gene>
    <name evidence="6" type="ORF">H9Y04_34060</name>
</gene>
<dbReference type="InterPro" id="IPR046335">
    <property type="entry name" value="LacI/GalR-like_sensor"/>
</dbReference>
<accession>A0ABR7ST99</accession>
<keyword evidence="1" id="KW-0805">Transcription regulation</keyword>
<name>A0ABR7ST99_9ACTN</name>
<comment type="caution">
    <text evidence="6">The sequence shown here is derived from an EMBL/GenBank/DDBJ whole genome shotgun (WGS) entry which is preliminary data.</text>
</comment>
<keyword evidence="7" id="KW-1185">Reference proteome</keyword>
<evidence type="ECO:0000256" key="3">
    <source>
        <dbReference type="ARBA" id="ARBA00023163"/>
    </source>
</evidence>
<dbReference type="Pfam" id="PF13377">
    <property type="entry name" value="Peripla_BP_3"/>
    <property type="match status" value="1"/>
</dbReference>
<organism evidence="6 7">
    <name type="scientific">Streptomyces polyasparticus</name>
    <dbReference type="NCBI Taxonomy" id="2767826"/>
    <lineage>
        <taxon>Bacteria</taxon>
        <taxon>Bacillati</taxon>
        <taxon>Actinomycetota</taxon>
        <taxon>Actinomycetes</taxon>
        <taxon>Kitasatosporales</taxon>
        <taxon>Streptomycetaceae</taxon>
        <taxon>Streptomyces</taxon>
    </lineage>
</organism>
<evidence type="ECO:0000256" key="1">
    <source>
        <dbReference type="ARBA" id="ARBA00023015"/>
    </source>
</evidence>
<feature type="domain" description="HTH deoR-type" evidence="5">
    <location>
        <begin position="5"/>
        <end position="60"/>
    </location>
</feature>
<dbReference type="Proteomes" id="UP000642284">
    <property type="component" value="Unassembled WGS sequence"/>
</dbReference>
<dbReference type="PRINTS" id="PR00037">
    <property type="entry name" value="HTHLACR"/>
</dbReference>
<evidence type="ECO:0000259" key="5">
    <source>
        <dbReference type="PROSITE" id="PS51000"/>
    </source>
</evidence>
<dbReference type="InterPro" id="IPR028082">
    <property type="entry name" value="Peripla_BP_I"/>
</dbReference>